<gene>
    <name evidence="1" type="ORF">HPB51_002251</name>
</gene>
<evidence type="ECO:0008006" key="3">
    <source>
        <dbReference type="Google" id="ProtNLM"/>
    </source>
</evidence>
<proteinExistence type="predicted"/>
<reference evidence="1" key="2">
    <citation type="submission" date="2021-09" db="EMBL/GenBank/DDBJ databases">
        <authorList>
            <person name="Jia N."/>
            <person name="Wang J."/>
            <person name="Shi W."/>
            <person name="Du L."/>
            <person name="Sun Y."/>
            <person name="Zhan W."/>
            <person name="Jiang J."/>
            <person name="Wang Q."/>
            <person name="Zhang B."/>
            <person name="Ji P."/>
            <person name="Sakyi L.B."/>
            <person name="Cui X."/>
            <person name="Yuan T."/>
            <person name="Jiang B."/>
            <person name="Yang W."/>
            <person name="Lam T.T.-Y."/>
            <person name="Chang Q."/>
            <person name="Ding S."/>
            <person name="Wang X."/>
            <person name="Zhu J."/>
            <person name="Ruan X."/>
            <person name="Zhao L."/>
            <person name="Wei J."/>
            <person name="Que T."/>
            <person name="Du C."/>
            <person name="Cheng J."/>
            <person name="Dai P."/>
            <person name="Han X."/>
            <person name="Huang E."/>
            <person name="Gao Y."/>
            <person name="Liu J."/>
            <person name="Shao H."/>
            <person name="Ye R."/>
            <person name="Li L."/>
            <person name="Wei W."/>
            <person name="Wang X."/>
            <person name="Wang C."/>
            <person name="Huo Q."/>
            <person name="Li W."/>
            <person name="Guo W."/>
            <person name="Chen H."/>
            <person name="Chen S."/>
            <person name="Zhou L."/>
            <person name="Zhou L."/>
            <person name="Ni X."/>
            <person name="Tian J."/>
            <person name="Zhou Y."/>
            <person name="Sheng Y."/>
            <person name="Liu T."/>
            <person name="Pan Y."/>
            <person name="Xia L."/>
            <person name="Li J."/>
            <person name="Zhao F."/>
            <person name="Cao W."/>
        </authorList>
    </citation>
    <scope>NUCLEOTIDE SEQUENCE</scope>
    <source>
        <strain evidence="1">Rmic-2018</strain>
        <tissue evidence="1">Larvae</tissue>
    </source>
</reference>
<dbReference type="Proteomes" id="UP000821866">
    <property type="component" value="Chromosome 3"/>
</dbReference>
<dbReference type="EMBL" id="JABSTU010000005">
    <property type="protein sequence ID" value="KAH8029672.1"/>
    <property type="molecule type" value="Genomic_DNA"/>
</dbReference>
<keyword evidence="2" id="KW-1185">Reference proteome</keyword>
<evidence type="ECO:0000313" key="2">
    <source>
        <dbReference type="Proteomes" id="UP000821866"/>
    </source>
</evidence>
<comment type="caution">
    <text evidence="1">The sequence shown here is derived from an EMBL/GenBank/DDBJ whole genome shotgun (WGS) entry which is preliminary data.</text>
</comment>
<dbReference type="AlphaFoldDB" id="A0A9J6E6H2"/>
<organism evidence="1 2">
    <name type="scientific">Rhipicephalus microplus</name>
    <name type="common">Cattle tick</name>
    <name type="synonym">Boophilus microplus</name>
    <dbReference type="NCBI Taxonomy" id="6941"/>
    <lineage>
        <taxon>Eukaryota</taxon>
        <taxon>Metazoa</taxon>
        <taxon>Ecdysozoa</taxon>
        <taxon>Arthropoda</taxon>
        <taxon>Chelicerata</taxon>
        <taxon>Arachnida</taxon>
        <taxon>Acari</taxon>
        <taxon>Parasitiformes</taxon>
        <taxon>Ixodida</taxon>
        <taxon>Ixodoidea</taxon>
        <taxon>Ixodidae</taxon>
        <taxon>Rhipicephalinae</taxon>
        <taxon>Rhipicephalus</taxon>
        <taxon>Boophilus</taxon>
    </lineage>
</organism>
<name>A0A9J6E6H2_RHIMP</name>
<sequence>MKLALFQGVTENSIVAINDEESEKRVGTSKRSTFHVSHILSMVSKALNNKNWSNYYNDMGQCLTSVKRVIKRLEALSPGIQHCLYADDVTIWVTGGSDGEIESNLQNVVCAVEAALLGTGLRCSPQKSQLLILPPPG</sequence>
<reference evidence="1" key="1">
    <citation type="journal article" date="2020" name="Cell">
        <title>Large-Scale Comparative Analyses of Tick Genomes Elucidate Their Genetic Diversity and Vector Capacities.</title>
        <authorList>
            <consortium name="Tick Genome and Microbiome Consortium (TIGMIC)"/>
            <person name="Jia N."/>
            <person name="Wang J."/>
            <person name="Shi W."/>
            <person name="Du L."/>
            <person name="Sun Y."/>
            <person name="Zhan W."/>
            <person name="Jiang J.F."/>
            <person name="Wang Q."/>
            <person name="Zhang B."/>
            <person name="Ji P."/>
            <person name="Bell-Sakyi L."/>
            <person name="Cui X.M."/>
            <person name="Yuan T.T."/>
            <person name="Jiang B.G."/>
            <person name="Yang W.F."/>
            <person name="Lam T.T."/>
            <person name="Chang Q.C."/>
            <person name="Ding S.J."/>
            <person name="Wang X.J."/>
            <person name="Zhu J.G."/>
            <person name="Ruan X.D."/>
            <person name="Zhao L."/>
            <person name="Wei J.T."/>
            <person name="Ye R.Z."/>
            <person name="Que T.C."/>
            <person name="Du C.H."/>
            <person name="Zhou Y.H."/>
            <person name="Cheng J.X."/>
            <person name="Dai P.F."/>
            <person name="Guo W.B."/>
            <person name="Han X.H."/>
            <person name="Huang E.J."/>
            <person name="Li L.F."/>
            <person name="Wei W."/>
            <person name="Gao Y.C."/>
            <person name="Liu J.Z."/>
            <person name="Shao H.Z."/>
            <person name="Wang X."/>
            <person name="Wang C.C."/>
            <person name="Yang T.C."/>
            <person name="Huo Q.B."/>
            <person name="Li W."/>
            <person name="Chen H.Y."/>
            <person name="Chen S.E."/>
            <person name="Zhou L.G."/>
            <person name="Ni X.B."/>
            <person name="Tian J.H."/>
            <person name="Sheng Y."/>
            <person name="Liu T."/>
            <person name="Pan Y.S."/>
            <person name="Xia L.Y."/>
            <person name="Li J."/>
            <person name="Zhao F."/>
            <person name="Cao W.C."/>
        </authorList>
    </citation>
    <scope>NUCLEOTIDE SEQUENCE</scope>
    <source>
        <strain evidence="1">Rmic-2018</strain>
    </source>
</reference>
<protein>
    <recommendedName>
        <fullName evidence="3">Reverse transcriptase domain-containing protein</fullName>
    </recommendedName>
</protein>
<accession>A0A9J6E6H2</accession>
<evidence type="ECO:0000313" key="1">
    <source>
        <dbReference type="EMBL" id="KAH8029672.1"/>
    </source>
</evidence>